<keyword evidence="5" id="KW-0472">Membrane</keyword>
<feature type="compositionally biased region" description="Low complexity" evidence="4">
    <location>
        <begin position="54"/>
        <end position="70"/>
    </location>
</feature>
<name>A0AAE0GCB8_9CHLO</name>
<feature type="compositionally biased region" description="Polar residues" evidence="4">
    <location>
        <begin position="72"/>
        <end position="82"/>
    </location>
</feature>
<dbReference type="EMBL" id="LGRX02007122">
    <property type="protein sequence ID" value="KAK3275605.1"/>
    <property type="molecule type" value="Genomic_DNA"/>
</dbReference>
<feature type="region of interest" description="Disordered" evidence="4">
    <location>
        <begin position="281"/>
        <end position="394"/>
    </location>
</feature>
<evidence type="ECO:0000313" key="8">
    <source>
        <dbReference type="Proteomes" id="UP001190700"/>
    </source>
</evidence>
<dbReference type="GO" id="GO:0000139">
    <property type="term" value="C:Golgi membrane"/>
    <property type="evidence" value="ECO:0007669"/>
    <property type="project" value="UniProtKB-SubCell"/>
</dbReference>
<dbReference type="InterPro" id="IPR004263">
    <property type="entry name" value="Exostosin"/>
</dbReference>
<feature type="region of interest" description="Disordered" evidence="4">
    <location>
        <begin position="54"/>
        <end position="82"/>
    </location>
</feature>
<feature type="compositionally biased region" description="Polar residues" evidence="4">
    <location>
        <begin position="313"/>
        <end position="324"/>
    </location>
</feature>
<feature type="non-terminal residue" evidence="7">
    <location>
        <position position="972"/>
    </location>
</feature>
<feature type="transmembrane region" description="Helical" evidence="5">
    <location>
        <begin position="12"/>
        <end position="32"/>
    </location>
</feature>
<keyword evidence="5" id="KW-1133">Transmembrane helix</keyword>
<keyword evidence="8" id="KW-1185">Reference proteome</keyword>
<reference evidence="7 8" key="1">
    <citation type="journal article" date="2015" name="Genome Biol. Evol.">
        <title>Comparative Genomics of a Bacterivorous Green Alga Reveals Evolutionary Causalities and Consequences of Phago-Mixotrophic Mode of Nutrition.</title>
        <authorList>
            <person name="Burns J.A."/>
            <person name="Paasch A."/>
            <person name="Narechania A."/>
            <person name="Kim E."/>
        </authorList>
    </citation>
    <scope>NUCLEOTIDE SEQUENCE [LARGE SCALE GENOMIC DNA]</scope>
    <source>
        <strain evidence="7 8">PLY_AMNH</strain>
    </source>
</reference>
<evidence type="ECO:0000256" key="2">
    <source>
        <dbReference type="ARBA" id="ARBA00010271"/>
    </source>
</evidence>
<comment type="caution">
    <text evidence="7">The sequence shown here is derived from an EMBL/GenBank/DDBJ whole genome shotgun (WGS) entry which is preliminary data.</text>
</comment>
<feature type="compositionally biased region" description="Low complexity" evidence="4">
    <location>
        <begin position="361"/>
        <end position="371"/>
    </location>
</feature>
<dbReference type="GO" id="GO:0016757">
    <property type="term" value="F:glycosyltransferase activity"/>
    <property type="evidence" value="ECO:0007669"/>
    <property type="project" value="InterPro"/>
</dbReference>
<proteinExistence type="inferred from homology"/>
<dbReference type="Proteomes" id="UP001190700">
    <property type="component" value="Unassembled WGS sequence"/>
</dbReference>
<sequence>MAATKFTSCGWLNSYTRIGFLFFVAGIVYVQVDMPIPMVEVRLRKSAALKARLRASQTSQDSESSPSFDPNANPTMDSYTSSDGLKALTSEQLLKTTASDPPAAIPDYPPTDSSLSRAYVSAATGEPVPGLRHGNQSTALDLSTATALNISLTGSSVSPVDVAAGLGSPDDISLQKEDTVSAVDVAAGLGSPNNISLQKEDTVSATDVAAGLGSPDSILVQKEDTVSAPEQEASSLTDLIPRASPLPASASPNVPPPYLASPILPAEVAVSLDGSEGNPPTFPVVALPTTSRADSSVSPADVVSDPVIPITPDLSTVGANSASLTDRPADLAVPPSTEGANPATANSAEAARLAEPQGSLPPSAEPSQSPEEPTPTAPSTDSAMGGPKDAVVIPGSSAAPAMHSVEQIPRGGVPTSVCGGMPCSNGTCNPEQQRCDLGWVGSAEEAKALGCPGGKRAAGHLTTCEVLPPPGLTAAYSTYCWGGCSGRGVCHLGFCRCNQGFWGVDCSLSFGDGVGVADAQASGEGGQTAWLWGMPPRPNVPRPRVYVYDVTTEFTLQTRKKKGVREVYGRVIGYGFHERMLRTVHRTADPAEADLFYVPAMGFTVRETIHFVKEAYKDLVGPTAAKHFWGPSPLDFGYNQAFTFPCEKNATCAPPADVADATFLDFKGATSSPKTFIAGTFRAHRDVRLPPDLFMDCGACGAPVGPLVSKRMAHFTNLARSAWRKKNTQTREELHAAKLLYFQGRASPVCAEGITPAYWHASKSFSYICFNSSNDRALVYNEFFTPPLVYWGKGITPPDSETALREGLPASISMERVTLSNAGGKTKGYMEELTTTTFCLATEGYLGGWGNRITQAVAAGCIPVIIVPEWRQALIFEDLLPWDKFAVVLNESQVAELPARLAGMSLEQVQEMRRELACALPRFLWSSLFGSYFGEGFQTDAFATLMELLRIRVEGGSASKWSTACDELTAPF</sequence>
<dbReference type="PANTHER" id="PTHR11062">
    <property type="entry name" value="EXOSTOSIN HEPARAN SULFATE GLYCOSYLTRANSFERASE -RELATED"/>
    <property type="match status" value="1"/>
</dbReference>
<dbReference type="Pfam" id="PF03016">
    <property type="entry name" value="Exostosin_GT47"/>
    <property type="match status" value="1"/>
</dbReference>
<organism evidence="7 8">
    <name type="scientific">Cymbomonas tetramitiformis</name>
    <dbReference type="NCBI Taxonomy" id="36881"/>
    <lineage>
        <taxon>Eukaryota</taxon>
        <taxon>Viridiplantae</taxon>
        <taxon>Chlorophyta</taxon>
        <taxon>Pyramimonadophyceae</taxon>
        <taxon>Pyramimonadales</taxon>
        <taxon>Pyramimonadaceae</taxon>
        <taxon>Cymbomonas</taxon>
    </lineage>
</organism>
<dbReference type="AlphaFoldDB" id="A0AAE0GCB8"/>
<evidence type="ECO:0000256" key="1">
    <source>
        <dbReference type="ARBA" id="ARBA00004323"/>
    </source>
</evidence>
<evidence type="ECO:0000256" key="3">
    <source>
        <dbReference type="ARBA" id="ARBA00023034"/>
    </source>
</evidence>
<evidence type="ECO:0000313" key="7">
    <source>
        <dbReference type="EMBL" id="KAK3275605.1"/>
    </source>
</evidence>
<protein>
    <recommendedName>
        <fullName evidence="6">Exostosin GT47 domain-containing protein</fullName>
    </recommendedName>
</protein>
<accession>A0AAE0GCB8</accession>
<keyword evidence="5" id="KW-0812">Transmembrane</keyword>
<dbReference type="InterPro" id="IPR040911">
    <property type="entry name" value="Exostosin_GT47"/>
</dbReference>
<feature type="compositionally biased region" description="Low complexity" evidence="4">
    <location>
        <begin position="340"/>
        <end position="351"/>
    </location>
</feature>
<gene>
    <name evidence="7" type="ORF">CYMTET_16271</name>
</gene>
<evidence type="ECO:0000256" key="4">
    <source>
        <dbReference type="SAM" id="MobiDB-lite"/>
    </source>
</evidence>
<evidence type="ECO:0000256" key="5">
    <source>
        <dbReference type="SAM" id="Phobius"/>
    </source>
</evidence>
<feature type="domain" description="Exostosin GT47" evidence="6">
    <location>
        <begin position="821"/>
        <end position="901"/>
    </location>
</feature>
<comment type="subcellular location">
    <subcellularLocation>
        <location evidence="1">Golgi apparatus membrane</location>
        <topology evidence="1">Single-pass type II membrane protein</topology>
    </subcellularLocation>
</comment>
<comment type="similarity">
    <text evidence="2">Belongs to the glycosyltransferase 47 family.</text>
</comment>
<feature type="compositionally biased region" description="Low complexity" evidence="4">
    <location>
        <begin position="293"/>
        <end position="310"/>
    </location>
</feature>
<evidence type="ECO:0000259" key="6">
    <source>
        <dbReference type="Pfam" id="PF03016"/>
    </source>
</evidence>
<keyword evidence="3" id="KW-0333">Golgi apparatus</keyword>